<dbReference type="AlphaFoldDB" id="A0A9D4FSB2"/>
<comment type="caution">
    <text evidence="1">The sequence shown here is derived from an EMBL/GenBank/DDBJ whole genome shotgun (WGS) entry which is preliminary data.</text>
</comment>
<accession>A0A9D4FSB2</accession>
<reference evidence="1" key="1">
    <citation type="journal article" date="2019" name="bioRxiv">
        <title>The Genome of the Zebra Mussel, Dreissena polymorpha: A Resource for Invasive Species Research.</title>
        <authorList>
            <person name="McCartney M.A."/>
            <person name="Auch B."/>
            <person name="Kono T."/>
            <person name="Mallez S."/>
            <person name="Zhang Y."/>
            <person name="Obille A."/>
            <person name="Becker A."/>
            <person name="Abrahante J.E."/>
            <person name="Garbe J."/>
            <person name="Badalamenti J.P."/>
            <person name="Herman A."/>
            <person name="Mangelson H."/>
            <person name="Liachko I."/>
            <person name="Sullivan S."/>
            <person name="Sone E.D."/>
            <person name="Koren S."/>
            <person name="Silverstein K.A.T."/>
            <person name="Beckman K.B."/>
            <person name="Gohl D.M."/>
        </authorList>
    </citation>
    <scope>NUCLEOTIDE SEQUENCE</scope>
    <source>
        <strain evidence="1">Duluth1</strain>
        <tissue evidence="1">Whole animal</tissue>
    </source>
</reference>
<evidence type="ECO:0000313" key="1">
    <source>
        <dbReference type="EMBL" id="KAH3801062.1"/>
    </source>
</evidence>
<gene>
    <name evidence="1" type="ORF">DPMN_154706</name>
</gene>
<reference evidence="1" key="2">
    <citation type="submission" date="2020-11" db="EMBL/GenBank/DDBJ databases">
        <authorList>
            <person name="McCartney M.A."/>
            <person name="Auch B."/>
            <person name="Kono T."/>
            <person name="Mallez S."/>
            <person name="Becker A."/>
            <person name="Gohl D.M."/>
            <person name="Silverstein K.A.T."/>
            <person name="Koren S."/>
            <person name="Bechman K.B."/>
            <person name="Herman A."/>
            <person name="Abrahante J.E."/>
            <person name="Garbe J."/>
        </authorList>
    </citation>
    <scope>NUCLEOTIDE SEQUENCE</scope>
    <source>
        <strain evidence="1">Duluth1</strain>
        <tissue evidence="1">Whole animal</tissue>
    </source>
</reference>
<evidence type="ECO:0000313" key="2">
    <source>
        <dbReference type="Proteomes" id="UP000828390"/>
    </source>
</evidence>
<keyword evidence="2" id="KW-1185">Reference proteome</keyword>
<dbReference type="Proteomes" id="UP000828390">
    <property type="component" value="Unassembled WGS sequence"/>
</dbReference>
<dbReference type="EMBL" id="JAIWYP010000007">
    <property type="protein sequence ID" value="KAH3801062.1"/>
    <property type="molecule type" value="Genomic_DNA"/>
</dbReference>
<sequence length="60" mass="6627">MSLGLAVGWRLSLPCAELGTSSRRRRSRSAKFTFWSPWMGFESPSASGKRNCRSGMTTAN</sequence>
<name>A0A9D4FSB2_DREPO</name>
<proteinExistence type="predicted"/>
<organism evidence="1 2">
    <name type="scientific">Dreissena polymorpha</name>
    <name type="common">Zebra mussel</name>
    <name type="synonym">Mytilus polymorpha</name>
    <dbReference type="NCBI Taxonomy" id="45954"/>
    <lineage>
        <taxon>Eukaryota</taxon>
        <taxon>Metazoa</taxon>
        <taxon>Spiralia</taxon>
        <taxon>Lophotrochozoa</taxon>
        <taxon>Mollusca</taxon>
        <taxon>Bivalvia</taxon>
        <taxon>Autobranchia</taxon>
        <taxon>Heteroconchia</taxon>
        <taxon>Euheterodonta</taxon>
        <taxon>Imparidentia</taxon>
        <taxon>Neoheterodontei</taxon>
        <taxon>Myida</taxon>
        <taxon>Dreissenoidea</taxon>
        <taxon>Dreissenidae</taxon>
        <taxon>Dreissena</taxon>
    </lineage>
</organism>
<protein>
    <submittedName>
        <fullName evidence="1">Uncharacterized protein</fullName>
    </submittedName>
</protein>